<dbReference type="GeneID" id="93736308"/>
<dbReference type="EMBL" id="CP050855">
    <property type="protein sequence ID" value="QLH62778.1"/>
    <property type="molecule type" value="Genomic_DNA"/>
</dbReference>
<dbReference type="InterPro" id="IPR006522">
    <property type="entry name" value="Phage_virion_morphogenesis"/>
</dbReference>
<sequence>MARLDDFQTLDDTLSVLLQQLSPQSRRVFTLQVAKELRQRQQKHIQEQKKPDGSPYVPRKNKRRDKQGRIRRKMFTRLRTARFMKTESGPDEAAVTFAAAVANLSAVHHYGLRDKVSRNGPTVRYERRQLLGFTDDDIEWIKDLALTHIAK</sequence>
<feature type="region of interest" description="Disordered" evidence="1">
    <location>
        <begin position="40"/>
        <end position="71"/>
    </location>
</feature>
<organism evidence="2 3">
    <name type="scientific">Serratia symbiotica</name>
    <dbReference type="NCBI Taxonomy" id="138074"/>
    <lineage>
        <taxon>Bacteria</taxon>
        <taxon>Pseudomonadati</taxon>
        <taxon>Pseudomonadota</taxon>
        <taxon>Gammaproteobacteria</taxon>
        <taxon>Enterobacterales</taxon>
        <taxon>Yersiniaceae</taxon>
        <taxon>Serratia</taxon>
    </lineage>
</organism>
<dbReference type="STRING" id="138074.SYMBAF_50138"/>
<proteinExistence type="predicted"/>
<reference evidence="2 3" key="1">
    <citation type="journal article" date="2014" name="Genome Announc.">
        <title>Whole-Genome Sequence of Serratia symbiotica Strain CWBI-2.3T, a Free-Living Symbiont of the Black Bean Aphid Aphis fabae.</title>
        <authorList>
            <person name="Foray V."/>
            <person name="Grigorescu A.S."/>
            <person name="Sabri A."/>
            <person name="Haubruge E."/>
            <person name="Lognay G."/>
            <person name="Francis F."/>
            <person name="Fauconnier M.L."/>
            <person name="Hance T."/>
            <person name="Thonart P."/>
        </authorList>
    </citation>
    <scope>NUCLEOTIDE SEQUENCE [LARGE SCALE GENOMIC DNA]</scope>
    <source>
        <strain evidence="2">CWBI-2.3</strain>
    </source>
</reference>
<dbReference type="RefSeq" id="WP_040265676.1">
    <property type="nucleotide sequence ID" value="NZ_CP050855.1"/>
</dbReference>
<dbReference type="Proteomes" id="UP000042738">
    <property type="component" value="Chromosome"/>
</dbReference>
<feature type="compositionally biased region" description="Basic and acidic residues" evidence="1">
    <location>
        <begin position="40"/>
        <end position="52"/>
    </location>
</feature>
<accession>A0A068ZAC0</accession>
<gene>
    <name evidence="2" type="ORF">SYMBAF_07235</name>
</gene>
<evidence type="ECO:0000313" key="3">
    <source>
        <dbReference type="Proteomes" id="UP000042738"/>
    </source>
</evidence>
<evidence type="ECO:0000256" key="1">
    <source>
        <dbReference type="SAM" id="MobiDB-lite"/>
    </source>
</evidence>
<dbReference type="NCBIfam" id="TIGR01635">
    <property type="entry name" value="tail_comp_S"/>
    <property type="match status" value="1"/>
</dbReference>
<protein>
    <submittedName>
        <fullName evidence="2">Phage virion morphogenesis protein</fullName>
    </submittedName>
</protein>
<feature type="compositionally biased region" description="Basic residues" evidence="1">
    <location>
        <begin position="59"/>
        <end position="71"/>
    </location>
</feature>
<name>A0A068ZAC0_9GAMM</name>
<evidence type="ECO:0000313" key="2">
    <source>
        <dbReference type="EMBL" id="QLH62778.1"/>
    </source>
</evidence>
<dbReference type="Pfam" id="PF05069">
    <property type="entry name" value="Phage_tail_S"/>
    <property type="match status" value="1"/>
</dbReference>
<dbReference type="AlphaFoldDB" id="A0A068ZAC0"/>